<dbReference type="Pfam" id="PF00580">
    <property type="entry name" value="UvrD-helicase"/>
    <property type="match status" value="1"/>
</dbReference>
<dbReference type="SUPFAM" id="SSF52540">
    <property type="entry name" value="P-loop containing nucleoside triphosphate hydrolases"/>
    <property type="match status" value="1"/>
</dbReference>
<dbReference type="InterPro" id="IPR014016">
    <property type="entry name" value="UvrD-like_ATP-bd"/>
</dbReference>
<gene>
    <name evidence="6" type="ORF">NDK43_11145</name>
</gene>
<dbReference type="Proteomes" id="UP001523262">
    <property type="component" value="Unassembled WGS sequence"/>
</dbReference>
<evidence type="ECO:0000256" key="1">
    <source>
        <dbReference type="ARBA" id="ARBA00022741"/>
    </source>
</evidence>
<protein>
    <submittedName>
        <fullName evidence="6">UvrD-helicase domain-containing protein</fullName>
    </submittedName>
</protein>
<evidence type="ECO:0000256" key="3">
    <source>
        <dbReference type="ARBA" id="ARBA00022806"/>
    </source>
</evidence>
<reference evidence="6 7" key="1">
    <citation type="submission" date="2022-06" db="EMBL/GenBank/DDBJ databases">
        <authorList>
            <person name="Jeon C.O."/>
        </authorList>
    </citation>
    <scope>NUCLEOTIDE SEQUENCE [LARGE SCALE GENOMIC DNA]</scope>
    <source>
        <strain evidence="6 7">KCTC 13943</strain>
    </source>
</reference>
<organism evidence="6 7">
    <name type="scientific">Neobacillus pocheonensis</name>
    <dbReference type="NCBI Taxonomy" id="363869"/>
    <lineage>
        <taxon>Bacteria</taxon>
        <taxon>Bacillati</taxon>
        <taxon>Bacillota</taxon>
        <taxon>Bacilli</taxon>
        <taxon>Bacillales</taxon>
        <taxon>Bacillaceae</taxon>
        <taxon>Neobacillus</taxon>
    </lineage>
</organism>
<name>A0ABT0W933_9BACI</name>
<evidence type="ECO:0000259" key="5">
    <source>
        <dbReference type="Pfam" id="PF00580"/>
    </source>
</evidence>
<feature type="domain" description="UvrD-like helicase ATP-binding" evidence="5">
    <location>
        <begin position="6"/>
        <end position="92"/>
    </location>
</feature>
<evidence type="ECO:0000313" key="6">
    <source>
        <dbReference type="EMBL" id="MCM2532845.1"/>
    </source>
</evidence>
<evidence type="ECO:0000313" key="7">
    <source>
        <dbReference type="Proteomes" id="UP001523262"/>
    </source>
</evidence>
<dbReference type="EMBL" id="JAMQCR010000001">
    <property type="protein sequence ID" value="MCM2532845.1"/>
    <property type="molecule type" value="Genomic_DNA"/>
</dbReference>
<keyword evidence="1" id="KW-0547">Nucleotide-binding</keyword>
<keyword evidence="3" id="KW-0347">Helicase</keyword>
<evidence type="ECO:0000256" key="4">
    <source>
        <dbReference type="ARBA" id="ARBA00022840"/>
    </source>
</evidence>
<keyword evidence="2" id="KW-0378">Hydrolase</keyword>
<accession>A0ABT0W933</accession>
<dbReference type="InterPro" id="IPR027417">
    <property type="entry name" value="P-loop_NTPase"/>
</dbReference>
<proteinExistence type="predicted"/>
<dbReference type="Gene3D" id="3.40.50.300">
    <property type="entry name" value="P-loop containing nucleotide triphosphate hydrolases"/>
    <property type="match status" value="1"/>
</dbReference>
<keyword evidence="4" id="KW-0067">ATP-binding</keyword>
<evidence type="ECO:0000256" key="2">
    <source>
        <dbReference type="ARBA" id="ARBA00022801"/>
    </source>
</evidence>
<sequence length="124" mass="14392">MHSTTLSDQECRVLNKYCQRIFDRDAYELEDLAPLFYMKANLENIDEKYKMRSIFIDEAQDYSYFQFAALKDGFETNLFTIVGDLAQGIHSYGGLNSWAPVLKEIFPNANYQVLQKATEQPLKS</sequence>
<comment type="caution">
    <text evidence="6">The sequence shown here is derived from an EMBL/GenBank/DDBJ whole genome shotgun (WGS) entry which is preliminary data.</text>
</comment>
<keyword evidence="7" id="KW-1185">Reference proteome</keyword>